<reference evidence="2 3" key="1">
    <citation type="submission" date="2024-01" db="EMBL/GenBank/DDBJ databases">
        <authorList>
            <person name="Waweru B."/>
        </authorList>
    </citation>
    <scope>NUCLEOTIDE SEQUENCE [LARGE SCALE GENOMIC DNA]</scope>
</reference>
<dbReference type="PANTHER" id="PTHR31642">
    <property type="entry name" value="TRICHOTHECENE 3-O-ACETYLTRANSFERASE"/>
    <property type="match status" value="1"/>
</dbReference>
<accession>A0AAV1SD56</accession>
<dbReference type="InterPro" id="IPR023213">
    <property type="entry name" value="CAT-like_dom_sf"/>
</dbReference>
<dbReference type="PANTHER" id="PTHR31642:SF217">
    <property type="entry name" value="OMEGA-HYDROXYPALMITATE O-FERULOYL TRANSFERASE-LIKE ISOFORM X1"/>
    <property type="match status" value="1"/>
</dbReference>
<dbReference type="Proteomes" id="UP001314170">
    <property type="component" value="Unassembled WGS sequence"/>
</dbReference>
<name>A0AAV1SD56_9ROSI</name>
<dbReference type="GO" id="GO:0016747">
    <property type="term" value="F:acyltransferase activity, transferring groups other than amino-acyl groups"/>
    <property type="evidence" value="ECO:0007669"/>
    <property type="project" value="TreeGrafter"/>
</dbReference>
<proteinExistence type="inferred from homology"/>
<evidence type="ECO:0000313" key="3">
    <source>
        <dbReference type="Proteomes" id="UP001314170"/>
    </source>
</evidence>
<keyword evidence="3" id="KW-1185">Reference proteome</keyword>
<dbReference type="AlphaFoldDB" id="A0AAV1SD56"/>
<comment type="similarity">
    <text evidence="1">Belongs to the plant acyltransferase family.</text>
</comment>
<evidence type="ECO:0000313" key="2">
    <source>
        <dbReference type="EMBL" id="CAK7349374.1"/>
    </source>
</evidence>
<evidence type="ECO:0000256" key="1">
    <source>
        <dbReference type="ARBA" id="ARBA00009861"/>
    </source>
</evidence>
<comment type="caution">
    <text evidence="2">The sequence shown here is derived from an EMBL/GenBank/DDBJ whole genome shotgun (WGS) entry which is preliminary data.</text>
</comment>
<organism evidence="2 3">
    <name type="scientific">Dovyalis caffra</name>
    <dbReference type="NCBI Taxonomy" id="77055"/>
    <lineage>
        <taxon>Eukaryota</taxon>
        <taxon>Viridiplantae</taxon>
        <taxon>Streptophyta</taxon>
        <taxon>Embryophyta</taxon>
        <taxon>Tracheophyta</taxon>
        <taxon>Spermatophyta</taxon>
        <taxon>Magnoliopsida</taxon>
        <taxon>eudicotyledons</taxon>
        <taxon>Gunneridae</taxon>
        <taxon>Pentapetalae</taxon>
        <taxon>rosids</taxon>
        <taxon>fabids</taxon>
        <taxon>Malpighiales</taxon>
        <taxon>Salicaceae</taxon>
        <taxon>Flacourtieae</taxon>
        <taxon>Dovyalis</taxon>
    </lineage>
</organism>
<dbReference type="InterPro" id="IPR050317">
    <property type="entry name" value="Plant_Fungal_Acyltransferase"/>
</dbReference>
<dbReference type="EMBL" id="CAWUPB010001173">
    <property type="protein sequence ID" value="CAK7349374.1"/>
    <property type="molecule type" value="Genomic_DNA"/>
</dbReference>
<dbReference type="Gene3D" id="3.30.559.10">
    <property type="entry name" value="Chloramphenicol acetyltransferase-like domain"/>
    <property type="match status" value="2"/>
</dbReference>
<evidence type="ECO:0008006" key="4">
    <source>
        <dbReference type="Google" id="ProtNLM"/>
    </source>
</evidence>
<sequence>MEEGAKLVEKVVIVAEKSTNRRRIFLSNLDLSLVAYQESVSFYDPPENKISFSESCNSLYRALRSLLVPYDFFAGRLVPALEDDRRLEIDCNGAGVVVAAARTETSFSQFGGTLFAPKPKFKQLVAFLHEEGEDEMELKDKPLLYMQLTQFGCGSLALASRFNHCVLDGAAARDFEKNLAAFTRGDDLVVVPNPDRTIFKARNPPRINYPHHEYSNPRETTDNCFSVGGTSCTNVVHSTPHSNTHLIYVPPQRIASLKTAALKGGKLKTCTTFQAMAAKVWKARSIATKMHDEISSTMLFPIDVRKIVVPPAPIGFAGNALVPGFARASVRELKDKEYSYLVRKVQEGVEIFDDEYVRSGIDWLEVHRGTPCMENSFSLVAWFRLGLQEDVFSWGKLKYATPVELKPGLVFLLPGLEGDGGLNICLDLPGDQVDEFHRLLME</sequence>
<protein>
    <recommendedName>
        <fullName evidence="4">Omega-hydroxypalmitate O-feruloyl transferase</fullName>
    </recommendedName>
</protein>
<dbReference type="Pfam" id="PF02458">
    <property type="entry name" value="Transferase"/>
    <property type="match status" value="1"/>
</dbReference>
<gene>
    <name evidence="2" type="ORF">DCAF_LOCUS22088</name>
</gene>